<evidence type="ECO:0000313" key="3">
    <source>
        <dbReference type="Proteomes" id="UP000076078"/>
    </source>
</evidence>
<dbReference type="EMBL" id="LODT01000035">
    <property type="protein sequence ID" value="KYQ90899.1"/>
    <property type="molecule type" value="Genomic_DNA"/>
</dbReference>
<gene>
    <name evidence="2" type="ORF">DLAC_07772</name>
</gene>
<sequence length="209" mass="22915">MKYLIILSLCLIASIVGASNCPTPTGFSGYIGTVSYGPGNDGFVESTYLSIDYEGGRLYTSFEVSTNGQNYTGTTIEFSGNNTQYVIATDGNGVDTCFEYSGTNIPTGLPTGFVNIGEVTLGVIEVQELLSNDTIVLWDAVNCAPMSVTQSGNEQVTLSNIYMYENGFRDYLFQLPESCYNPSNLMKLHFNHRKPSNIRLPHRVKFIMA</sequence>
<dbReference type="InParanoid" id="A0A151ZAC9"/>
<dbReference type="PANTHER" id="PTHR31648">
    <property type="entry name" value="TRANSMEMBRANE PROTEIN-RELATED"/>
    <property type="match status" value="1"/>
</dbReference>
<feature type="signal peptide" evidence="1">
    <location>
        <begin position="1"/>
        <end position="18"/>
    </location>
</feature>
<feature type="chain" id="PRO_5007593046" description="Carbohydrate binding domain-containing protein" evidence="1">
    <location>
        <begin position="19"/>
        <end position="209"/>
    </location>
</feature>
<protein>
    <recommendedName>
        <fullName evidence="4">Carbohydrate binding domain-containing protein</fullName>
    </recommendedName>
</protein>
<dbReference type="InterPro" id="IPR040310">
    <property type="entry name" value="DDB_G0292248"/>
</dbReference>
<dbReference type="AlphaFoldDB" id="A0A151ZAC9"/>
<dbReference type="Pfam" id="PF25544">
    <property type="entry name" value="Ependymin_amoebozoa"/>
    <property type="match status" value="1"/>
</dbReference>
<dbReference type="PANTHER" id="PTHR31648:SF3">
    <property type="entry name" value="TRANSMEMBRANE PROTEIN"/>
    <property type="match status" value="1"/>
</dbReference>
<accession>A0A151ZAC9</accession>
<comment type="caution">
    <text evidence="2">The sequence shown here is derived from an EMBL/GenBank/DDBJ whole genome shotgun (WGS) entry which is preliminary data.</text>
</comment>
<keyword evidence="3" id="KW-1185">Reference proteome</keyword>
<proteinExistence type="predicted"/>
<organism evidence="2 3">
    <name type="scientific">Tieghemostelium lacteum</name>
    <name type="common">Slime mold</name>
    <name type="synonym">Dictyostelium lacteum</name>
    <dbReference type="NCBI Taxonomy" id="361077"/>
    <lineage>
        <taxon>Eukaryota</taxon>
        <taxon>Amoebozoa</taxon>
        <taxon>Evosea</taxon>
        <taxon>Eumycetozoa</taxon>
        <taxon>Dictyostelia</taxon>
        <taxon>Dictyosteliales</taxon>
        <taxon>Raperosteliaceae</taxon>
        <taxon>Tieghemostelium</taxon>
    </lineage>
</organism>
<evidence type="ECO:0000256" key="1">
    <source>
        <dbReference type="SAM" id="SignalP"/>
    </source>
</evidence>
<keyword evidence="1" id="KW-0732">Signal</keyword>
<name>A0A151ZAC9_TIELA</name>
<dbReference type="Proteomes" id="UP000076078">
    <property type="component" value="Unassembled WGS sequence"/>
</dbReference>
<reference evidence="2 3" key="1">
    <citation type="submission" date="2015-12" db="EMBL/GenBank/DDBJ databases">
        <title>Dictyostelia acquired genes for synthesis and detection of signals that induce cell-type specialization by lateral gene transfer from prokaryotes.</title>
        <authorList>
            <person name="Gloeckner G."/>
            <person name="Schaap P."/>
        </authorList>
    </citation>
    <scope>NUCLEOTIDE SEQUENCE [LARGE SCALE GENOMIC DNA]</scope>
    <source>
        <strain evidence="2 3">TK</strain>
    </source>
</reference>
<evidence type="ECO:0000313" key="2">
    <source>
        <dbReference type="EMBL" id="KYQ90899.1"/>
    </source>
</evidence>
<evidence type="ECO:0008006" key="4">
    <source>
        <dbReference type="Google" id="ProtNLM"/>
    </source>
</evidence>